<evidence type="ECO:0000313" key="2">
    <source>
        <dbReference type="EMBL" id="EMS62085.1"/>
    </source>
</evidence>
<evidence type="ECO:0000256" key="1">
    <source>
        <dbReference type="SAM" id="MobiDB-lite"/>
    </source>
</evidence>
<organism evidence="2">
    <name type="scientific">Triticum urartu</name>
    <name type="common">Red wild einkorn</name>
    <name type="synonym">Crithodium urartu</name>
    <dbReference type="NCBI Taxonomy" id="4572"/>
    <lineage>
        <taxon>Eukaryota</taxon>
        <taxon>Viridiplantae</taxon>
        <taxon>Streptophyta</taxon>
        <taxon>Embryophyta</taxon>
        <taxon>Tracheophyta</taxon>
        <taxon>Spermatophyta</taxon>
        <taxon>Magnoliopsida</taxon>
        <taxon>Liliopsida</taxon>
        <taxon>Poales</taxon>
        <taxon>Poaceae</taxon>
        <taxon>BOP clade</taxon>
        <taxon>Pooideae</taxon>
        <taxon>Triticodae</taxon>
        <taxon>Triticeae</taxon>
        <taxon>Triticinae</taxon>
        <taxon>Triticum</taxon>
    </lineage>
</organism>
<sequence length="281" mass="31668">MEAMRAGRGRGGRAAGHEGHGGCGRKQHGLKERRMWEGSEVGEDSSAGRQQAPVLRSVAYLFFSLRRGEAANDREKEQVVEECKQKVSGDWKSETDDRAYCFGYEWLEILWLDVPGAVRPFQDRSSDGEHIRRQHTKGYIELASASFWFGCCKHTKVPTICEKKEMLVDQAWDWCLVAAVIPSGISIPVTTSSREDDLEEHIWDLVFQVTLVPYSVTFPVDFSLQLSKMQVRNSPLFLWSCHTPITVEMGNGMGMGLQGCENGREDRVSSDMCPQVISCQR</sequence>
<name>M8ABK3_TRIUA</name>
<reference evidence="2" key="1">
    <citation type="journal article" date="2013" name="Nature">
        <title>Draft genome of the wheat A-genome progenitor Triticum urartu.</title>
        <authorList>
            <person name="Ling H.Q."/>
            <person name="Zhao S."/>
            <person name="Liu D."/>
            <person name="Wang J."/>
            <person name="Sun H."/>
            <person name="Zhang C."/>
            <person name="Fan H."/>
            <person name="Li D."/>
            <person name="Dong L."/>
            <person name="Tao Y."/>
            <person name="Gao C."/>
            <person name="Wu H."/>
            <person name="Li Y."/>
            <person name="Cui Y."/>
            <person name="Guo X."/>
            <person name="Zheng S."/>
            <person name="Wang B."/>
            <person name="Yu K."/>
            <person name="Liang Q."/>
            <person name="Yang W."/>
            <person name="Lou X."/>
            <person name="Chen J."/>
            <person name="Feng M."/>
            <person name="Jian J."/>
            <person name="Zhang X."/>
            <person name="Luo G."/>
            <person name="Jiang Y."/>
            <person name="Liu J."/>
            <person name="Wang Z."/>
            <person name="Sha Y."/>
            <person name="Zhang B."/>
            <person name="Wu H."/>
            <person name="Tang D."/>
            <person name="Shen Q."/>
            <person name="Xue P."/>
            <person name="Zou S."/>
            <person name="Wang X."/>
            <person name="Liu X."/>
            <person name="Wang F."/>
            <person name="Yang Y."/>
            <person name="An X."/>
            <person name="Dong Z."/>
            <person name="Zhang K."/>
            <person name="Zhang X."/>
            <person name="Luo M.C."/>
            <person name="Dvorak J."/>
            <person name="Tong Y."/>
            <person name="Wang J."/>
            <person name="Yang H."/>
            <person name="Li Z."/>
            <person name="Wang D."/>
            <person name="Zhang A."/>
            <person name="Wang J."/>
        </authorList>
    </citation>
    <scope>NUCLEOTIDE SEQUENCE</scope>
</reference>
<proteinExistence type="predicted"/>
<accession>M8ABK3</accession>
<dbReference type="AlphaFoldDB" id="M8ABK3"/>
<gene>
    <name evidence="2" type="ORF">TRIUR3_13392</name>
</gene>
<feature type="region of interest" description="Disordered" evidence="1">
    <location>
        <begin position="1"/>
        <end position="49"/>
    </location>
</feature>
<dbReference type="EMBL" id="KD086842">
    <property type="protein sequence ID" value="EMS62085.1"/>
    <property type="molecule type" value="Genomic_DNA"/>
</dbReference>
<protein>
    <submittedName>
        <fullName evidence="2">Uncharacterized protein</fullName>
    </submittedName>
</protein>